<dbReference type="AlphaFoldDB" id="A0A1E3PMC3"/>
<gene>
    <name evidence="5" type="ORF">NADFUDRAFT_11427</name>
</gene>
<feature type="compositionally biased region" description="Basic and acidic residues" evidence="3">
    <location>
        <begin position="62"/>
        <end position="79"/>
    </location>
</feature>
<dbReference type="Proteomes" id="UP000095009">
    <property type="component" value="Unassembled WGS sequence"/>
</dbReference>
<organism evidence="5 6">
    <name type="scientific">Nadsonia fulvescens var. elongata DSM 6958</name>
    <dbReference type="NCBI Taxonomy" id="857566"/>
    <lineage>
        <taxon>Eukaryota</taxon>
        <taxon>Fungi</taxon>
        <taxon>Dikarya</taxon>
        <taxon>Ascomycota</taxon>
        <taxon>Saccharomycotina</taxon>
        <taxon>Dipodascomycetes</taxon>
        <taxon>Dipodascales</taxon>
        <taxon>Dipodascales incertae sedis</taxon>
        <taxon>Nadsonia</taxon>
    </lineage>
</organism>
<dbReference type="GO" id="GO:0005793">
    <property type="term" value="C:endoplasmic reticulum-Golgi intermediate compartment"/>
    <property type="evidence" value="ECO:0007669"/>
    <property type="project" value="TreeGrafter"/>
</dbReference>
<dbReference type="InterPro" id="IPR018247">
    <property type="entry name" value="EF_Hand_1_Ca_BS"/>
</dbReference>
<dbReference type="PANTHER" id="PTHR19237">
    <property type="entry name" value="NUCLEOBINDIN"/>
    <property type="match status" value="1"/>
</dbReference>
<reference evidence="5 6" key="1">
    <citation type="journal article" date="2016" name="Proc. Natl. Acad. Sci. U.S.A.">
        <title>Comparative genomics of biotechnologically important yeasts.</title>
        <authorList>
            <person name="Riley R."/>
            <person name="Haridas S."/>
            <person name="Wolfe K.H."/>
            <person name="Lopes M.R."/>
            <person name="Hittinger C.T."/>
            <person name="Goeker M."/>
            <person name="Salamov A.A."/>
            <person name="Wisecaver J.H."/>
            <person name="Long T.M."/>
            <person name="Calvey C.H."/>
            <person name="Aerts A.L."/>
            <person name="Barry K.W."/>
            <person name="Choi C."/>
            <person name="Clum A."/>
            <person name="Coughlan A.Y."/>
            <person name="Deshpande S."/>
            <person name="Douglass A.P."/>
            <person name="Hanson S.J."/>
            <person name="Klenk H.-P."/>
            <person name="LaButti K.M."/>
            <person name="Lapidus A."/>
            <person name="Lindquist E.A."/>
            <person name="Lipzen A.M."/>
            <person name="Meier-Kolthoff J.P."/>
            <person name="Ohm R.A."/>
            <person name="Otillar R.P."/>
            <person name="Pangilinan J.L."/>
            <person name="Peng Y."/>
            <person name="Rokas A."/>
            <person name="Rosa C.A."/>
            <person name="Scheuner C."/>
            <person name="Sibirny A.A."/>
            <person name="Slot J.C."/>
            <person name="Stielow J.B."/>
            <person name="Sun H."/>
            <person name="Kurtzman C.P."/>
            <person name="Blackwell M."/>
            <person name="Grigoriev I.V."/>
            <person name="Jeffries T.W."/>
        </authorList>
    </citation>
    <scope>NUCLEOTIDE SEQUENCE [LARGE SCALE GENOMIC DNA]</scope>
    <source>
        <strain evidence="5 6">DSM 6958</strain>
    </source>
</reference>
<dbReference type="EMBL" id="KV454408">
    <property type="protein sequence ID" value="ODQ66344.1"/>
    <property type="molecule type" value="Genomic_DNA"/>
</dbReference>
<dbReference type="InterPro" id="IPR040250">
    <property type="entry name" value="Nucleobindin"/>
</dbReference>
<dbReference type="STRING" id="857566.A0A1E3PMC3"/>
<keyword evidence="1" id="KW-0732">Signal</keyword>
<evidence type="ECO:0000313" key="6">
    <source>
        <dbReference type="Proteomes" id="UP000095009"/>
    </source>
</evidence>
<evidence type="ECO:0000256" key="2">
    <source>
        <dbReference type="ARBA" id="ARBA00022837"/>
    </source>
</evidence>
<dbReference type="OrthoDB" id="289247at2759"/>
<keyword evidence="2" id="KW-0106">Calcium</keyword>
<dbReference type="PROSITE" id="PS00018">
    <property type="entry name" value="EF_HAND_1"/>
    <property type="match status" value="1"/>
</dbReference>
<evidence type="ECO:0000259" key="4">
    <source>
        <dbReference type="PROSITE" id="PS50222"/>
    </source>
</evidence>
<protein>
    <recommendedName>
        <fullName evidence="4">EF-hand domain-containing protein</fullName>
    </recommendedName>
</protein>
<sequence length="184" mass="20922">LSWQSQHMQSEHGLESYDPESFFQLHVSSESATKKSGAWSAKDILNIYGLTRDKVVGSGDGMGRHEDHDHDHGKGDDHETIDEATKKRVVDEVLALCDFDGDKTVTLDEFLRFSRGESPSAKGVGMKELPDMGVGIGHHGDYEYEYELHHWIEFHKDNDPDVKIVHQEDIEHDQLYHAHEGENE</sequence>
<proteinExistence type="predicted"/>
<dbReference type="InterPro" id="IPR002048">
    <property type="entry name" value="EF_hand_dom"/>
</dbReference>
<dbReference type="PANTHER" id="PTHR19237:SF20">
    <property type="entry name" value="NUCLEOBINDIN 1"/>
    <property type="match status" value="1"/>
</dbReference>
<evidence type="ECO:0000313" key="5">
    <source>
        <dbReference type="EMBL" id="ODQ66344.1"/>
    </source>
</evidence>
<dbReference type="GO" id="GO:0005509">
    <property type="term" value="F:calcium ion binding"/>
    <property type="evidence" value="ECO:0007669"/>
    <property type="project" value="InterPro"/>
</dbReference>
<dbReference type="PROSITE" id="PS50222">
    <property type="entry name" value="EF_HAND_2"/>
    <property type="match status" value="1"/>
</dbReference>
<feature type="domain" description="EF-hand" evidence="4">
    <location>
        <begin position="85"/>
        <end position="120"/>
    </location>
</feature>
<feature type="non-terminal residue" evidence="5">
    <location>
        <position position="184"/>
    </location>
</feature>
<feature type="non-terminal residue" evidence="5">
    <location>
        <position position="1"/>
    </location>
</feature>
<evidence type="ECO:0000256" key="1">
    <source>
        <dbReference type="ARBA" id="ARBA00022729"/>
    </source>
</evidence>
<name>A0A1E3PMC3_9ASCO</name>
<keyword evidence="6" id="KW-1185">Reference proteome</keyword>
<dbReference type="Gene3D" id="1.10.238.10">
    <property type="entry name" value="EF-hand"/>
    <property type="match status" value="1"/>
</dbReference>
<dbReference type="SUPFAM" id="SSF47473">
    <property type="entry name" value="EF-hand"/>
    <property type="match status" value="1"/>
</dbReference>
<dbReference type="InterPro" id="IPR011992">
    <property type="entry name" value="EF-hand-dom_pair"/>
</dbReference>
<evidence type="ECO:0000256" key="3">
    <source>
        <dbReference type="SAM" id="MobiDB-lite"/>
    </source>
</evidence>
<accession>A0A1E3PMC3</accession>
<feature type="region of interest" description="Disordered" evidence="3">
    <location>
        <begin position="58"/>
        <end position="79"/>
    </location>
</feature>